<feature type="signal peptide" evidence="1">
    <location>
        <begin position="1"/>
        <end position="17"/>
    </location>
</feature>
<proteinExistence type="predicted"/>
<evidence type="ECO:0000313" key="2">
    <source>
        <dbReference type="EMBL" id="HGT46610.1"/>
    </source>
</evidence>
<organism evidence="2">
    <name type="scientific">Ignavibacterium album</name>
    <dbReference type="NCBI Taxonomy" id="591197"/>
    <lineage>
        <taxon>Bacteria</taxon>
        <taxon>Pseudomonadati</taxon>
        <taxon>Ignavibacteriota</taxon>
        <taxon>Ignavibacteria</taxon>
        <taxon>Ignavibacteriales</taxon>
        <taxon>Ignavibacteriaceae</taxon>
        <taxon>Ignavibacterium</taxon>
    </lineage>
</organism>
<name>A0A832DIJ0_9BACT</name>
<keyword evidence="1" id="KW-0732">Signal</keyword>
<comment type="caution">
    <text evidence="2">The sequence shown here is derived from an EMBL/GenBank/DDBJ whole genome shotgun (WGS) entry which is preliminary data.</text>
</comment>
<dbReference type="AlphaFoldDB" id="A0A832DIJ0"/>
<protein>
    <recommendedName>
        <fullName evidence="3">Lipoprotein</fullName>
    </recommendedName>
</protein>
<accession>A0A832DIJ0</accession>
<sequence>MKRLYILLIAAAFLSFAGCEYFENSDTQNISSFEVSLNGLPILPSSLTYVGWFDGDDIPATYLFDQDADANGKIYYNNPQTSLKFLDSAQIFYITIESKADIGSPNFRPSSRIILQGRFTKGAANLVISENADKFASARAKYTLDTPTDTADAIKFFNGLWFVDSLSAGTPAAGLDLPVLYGGWIYEGWVEVGGQRISTGRFSNPQAADLFNGYSGSLPGYPFPGEDFINNAPSGINFPLDLRGGKVYISLERKSGDNSGTSPNIILYSADISANPEQNKSYDLNYLNNTLPQGYAVIKVDLLE</sequence>
<feature type="chain" id="PRO_5032940652" description="Lipoprotein" evidence="1">
    <location>
        <begin position="18"/>
        <end position="304"/>
    </location>
</feature>
<dbReference type="EMBL" id="DSVI01000004">
    <property type="protein sequence ID" value="HGT46610.1"/>
    <property type="molecule type" value="Genomic_DNA"/>
</dbReference>
<evidence type="ECO:0008006" key="3">
    <source>
        <dbReference type="Google" id="ProtNLM"/>
    </source>
</evidence>
<evidence type="ECO:0000256" key="1">
    <source>
        <dbReference type="SAM" id="SignalP"/>
    </source>
</evidence>
<reference evidence="2" key="1">
    <citation type="journal article" date="2020" name="mSystems">
        <title>Genome- and Community-Level Interaction Insights into Carbon Utilization and Element Cycling Functions of Hydrothermarchaeota in Hydrothermal Sediment.</title>
        <authorList>
            <person name="Zhou Z."/>
            <person name="Liu Y."/>
            <person name="Xu W."/>
            <person name="Pan J."/>
            <person name="Luo Z.H."/>
            <person name="Li M."/>
        </authorList>
    </citation>
    <scope>NUCLEOTIDE SEQUENCE [LARGE SCALE GENOMIC DNA]</scope>
    <source>
        <strain evidence="2">SpSt-500</strain>
    </source>
</reference>
<gene>
    <name evidence="2" type="ORF">ENS56_01075</name>
</gene>
<dbReference type="PROSITE" id="PS51257">
    <property type="entry name" value="PROKAR_LIPOPROTEIN"/>
    <property type="match status" value="1"/>
</dbReference>